<dbReference type="Proteomes" id="UP000031937">
    <property type="component" value="Unassembled WGS sequence"/>
</dbReference>
<dbReference type="Pfam" id="PF04773">
    <property type="entry name" value="FecR"/>
    <property type="match status" value="1"/>
</dbReference>
<protein>
    <submittedName>
        <fullName evidence="4">Uncharacterized protein</fullName>
    </submittedName>
</protein>
<gene>
    <name evidence="4" type="ORF">BA92_03225</name>
    <name evidence="5" type="ORF">IE90_00420</name>
</gene>
<feature type="domain" description="Protein FecR C-terminal" evidence="3">
    <location>
        <begin position="320"/>
        <end position="389"/>
    </location>
</feature>
<evidence type="ECO:0000313" key="7">
    <source>
        <dbReference type="Proteomes" id="UP000031980"/>
    </source>
</evidence>
<reference evidence="4 7" key="1">
    <citation type="submission" date="2014-07" db="EMBL/GenBank/DDBJ databases">
        <title>Porphyromonadaceae bacterium OUH 308042 = ATCC BAA-2681 = DSM 28342 draft genome.</title>
        <authorList>
            <person name="Sydenham T.V."/>
            <person name="Hasman H."/>
            <person name="Justensen U.S."/>
        </authorList>
    </citation>
    <scope>NUCLEOTIDE SEQUENCE [LARGE SCALE GENOMIC DNA]</scope>
    <source>
        <strain evidence="4 7">OUH 308042</strain>
    </source>
</reference>
<keyword evidence="7" id="KW-1185">Reference proteome</keyword>
<evidence type="ECO:0000313" key="6">
    <source>
        <dbReference type="Proteomes" id="UP000031937"/>
    </source>
</evidence>
<sequence length="394" mass="45015">MTTHYSEDYRISQLLAKYLAKTITSKEEAELEAWKATDENNRILFEDICSTENRKERDQFIQQINIPLAWSKTRKRLFVPRKRNKKLFVYGGMAAAISLFIGFSILFQSPQSEKAVTPTAQIVPGSSKAMLITSYGQKIALSSIDEEEQAIQLKNGTKITNDGKKVTYFPTTDSLVPVKIDTIRTPRGGEFILILPDETTVWLNSETEISFPTRFDKDKRIVNLKGEAFFSVTKDSSAPFIVRTADKLTIKVLGTKFNVQAYTDENTIETTLSEGSVLVSNGQRSIQLKPNQQAVYHTSNRVLNSREVNADHISSWREGKFIFENETLESIMNKLSRWYDIHLFYANESVKNFHFTGDLERYDDFSEVLKMLEKATNIQFNINGKNVIISKTHK</sequence>
<evidence type="ECO:0000256" key="1">
    <source>
        <dbReference type="SAM" id="Phobius"/>
    </source>
</evidence>
<evidence type="ECO:0000259" key="2">
    <source>
        <dbReference type="Pfam" id="PF04773"/>
    </source>
</evidence>
<comment type="caution">
    <text evidence="4">The sequence shown here is derived from an EMBL/GenBank/DDBJ whole genome shotgun (WGS) entry which is preliminary data.</text>
</comment>
<dbReference type="Pfam" id="PF16344">
    <property type="entry name" value="FecR_C"/>
    <property type="match status" value="1"/>
</dbReference>
<dbReference type="GO" id="GO:0016989">
    <property type="term" value="F:sigma factor antagonist activity"/>
    <property type="evidence" value="ECO:0007669"/>
    <property type="project" value="TreeGrafter"/>
</dbReference>
<dbReference type="Gene3D" id="2.60.120.1440">
    <property type="match status" value="1"/>
</dbReference>
<organism evidence="4 7">
    <name type="scientific">Sanguibacteroides justesenii</name>
    <dbReference type="NCBI Taxonomy" id="1547597"/>
    <lineage>
        <taxon>Bacteria</taxon>
        <taxon>Pseudomonadati</taxon>
        <taxon>Bacteroidota</taxon>
        <taxon>Bacteroidia</taxon>
        <taxon>Bacteroidales</taxon>
        <taxon>Porphyromonadaceae</taxon>
        <taxon>Sanguibacteroides</taxon>
    </lineage>
</organism>
<dbReference type="InterPro" id="IPR012373">
    <property type="entry name" value="Ferrdict_sens_TM"/>
</dbReference>
<dbReference type="RefSeq" id="WP_041501943.1">
    <property type="nucleotide sequence ID" value="NZ_JPIT01000006.1"/>
</dbReference>
<dbReference type="AlphaFoldDB" id="A0A0C3R7C9"/>
<dbReference type="OrthoDB" id="1112340at2"/>
<feature type="domain" description="FecR protein" evidence="2">
    <location>
        <begin position="181"/>
        <end position="277"/>
    </location>
</feature>
<dbReference type="PANTHER" id="PTHR30273:SF2">
    <property type="entry name" value="PROTEIN FECR"/>
    <property type="match status" value="1"/>
</dbReference>
<feature type="transmembrane region" description="Helical" evidence="1">
    <location>
        <begin position="87"/>
        <end position="107"/>
    </location>
</feature>
<accession>A0A0C3R7C9</accession>
<dbReference type="InterPro" id="IPR006860">
    <property type="entry name" value="FecR"/>
</dbReference>
<dbReference type="PANTHER" id="PTHR30273">
    <property type="entry name" value="PERIPLASMIC SIGNAL SENSOR AND SIGMA FACTOR ACTIVATOR FECR-RELATED"/>
    <property type="match status" value="1"/>
</dbReference>
<dbReference type="Gene3D" id="3.55.50.30">
    <property type="match status" value="1"/>
</dbReference>
<keyword evidence="1" id="KW-1133">Transmembrane helix</keyword>
<reference evidence="5 6" key="2">
    <citation type="submission" date="2014-07" db="EMBL/GenBank/DDBJ databases">
        <title>Porphyromonadaceae bacterium OUH 334697 = ATCC BAA-2682 = DSM 28341 draft genome.</title>
        <authorList>
            <person name="Sydenham T.V."/>
            <person name="Hasman H."/>
            <person name="Justesen U.S."/>
        </authorList>
    </citation>
    <scope>NUCLEOTIDE SEQUENCE [LARGE SCALE GENOMIC DNA]</scope>
    <source>
        <strain evidence="5 6">OUH 334697</strain>
    </source>
</reference>
<proteinExistence type="predicted"/>
<dbReference type="Proteomes" id="UP000031980">
    <property type="component" value="Unassembled WGS sequence"/>
</dbReference>
<evidence type="ECO:0000313" key="5">
    <source>
        <dbReference type="EMBL" id="KIO47466.1"/>
    </source>
</evidence>
<dbReference type="EMBL" id="JPIU01000036">
    <property type="protein sequence ID" value="KIO46090.1"/>
    <property type="molecule type" value="Genomic_DNA"/>
</dbReference>
<evidence type="ECO:0000313" key="4">
    <source>
        <dbReference type="EMBL" id="KIO46090.1"/>
    </source>
</evidence>
<dbReference type="FunFam" id="2.60.120.1440:FF:000001">
    <property type="entry name" value="Putative anti-sigma factor"/>
    <property type="match status" value="1"/>
</dbReference>
<dbReference type="InterPro" id="IPR032508">
    <property type="entry name" value="FecR_C"/>
</dbReference>
<keyword evidence="1" id="KW-0812">Transmembrane</keyword>
<keyword evidence="1" id="KW-0472">Membrane</keyword>
<evidence type="ECO:0000259" key="3">
    <source>
        <dbReference type="Pfam" id="PF16344"/>
    </source>
</evidence>
<name>A0A0C3R7C9_9PORP</name>
<dbReference type="EMBL" id="JPIT01000006">
    <property type="protein sequence ID" value="KIO47466.1"/>
    <property type="molecule type" value="Genomic_DNA"/>
</dbReference>